<reference evidence="10" key="1">
    <citation type="submission" date="2021-04" db="EMBL/GenBank/DDBJ databases">
        <title>Genome based classification of Actinospica acidithermotolerans sp. nov., an actinobacterium isolated from an Indonesian hot spring.</title>
        <authorList>
            <person name="Kusuma A.B."/>
            <person name="Putra K.E."/>
            <person name="Nafisah S."/>
            <person name="Loh J."/>
            <person name="Nouioui I."/>
            <person name="Goodfellow M."/>
        </authorList>
    </citation>
    <scope>NUCLEOTIDE SEQUENCE</scope>
    <source>
        <strain evidence="10">CSCA 57</strain>
    </source>
</reference>
<keyword evidence="2" id="KW-0001">2Fe-2S</keyword>
<organism evidence="10 11">
    <name type="scientific">Actinospica durhamensis</name>
    <dbReference type="NCBI Taxonomy" id="1508375"/>
    <lineage>
        <taxon>Bacteria</taxon>
        <taxon>Bacillati</taxon>
        <taxon>Actinomycetota</taxon>
        <taxon>Actinomycetes</taxon>
        <taxon>Catenulisporales</taxon>
        <taxon>Actinospicaceae</taxon>
        <taxon>Actinospica</taxon>
    </lineage>
</organism>
<comment type="caution">
    <text evidence="10">The sequence shown here is derived from an EMBL/GenBank/DDBJ whole genome shotgun (WGS) entry which is preliminary data.</text>
</comment>
<sequence>MYACVCFSITEEEIQDEISAGADTEEELGERCGAGTSCGTCVERLGCLLEQARSRPCVDQTLAACPSACDAAALHAGITAAA</sequence>
<gene>
    <name evidence="10" type="ORF">KDL01_02940</name>
</gene>
<accession>A0A941IPR2</accession>
<dbReference type="InterPro" id="IPR041854">
    <property type="entry name" value="BFD-like_2Fe2S-bd_dom_sf"/>
</dbReference>
<protein>
    <recommendedName>
        <fullName evidence="7">Bacterioferritin-associated ferredoxin</fullName>
    </recommendedName>
</protein>
<dbReference type="InterPro" id="IPR052371">
    <property type="entry name" value="BFD-associated_ferredoxin"/>
</dbReference>
<dbReference type="PANTHER" id="PTHR37424">
    <property type="entry name" value="BACTERIOFERRITIN-ASSOCIATED FERREDOXIN"/>
    <property type="match status" value="1"/>
</dbReference>
<evidence type="ECO:0000256" key="2">
    <source>
        <dbReference type="ARBA" id="ARBA00022714"/>
    </source>
</evidence>
<dbReference type="Gene3D" id="1.10.10.1100">
    <property type="entry name" value="BFD-like [2Fe-2S]-binding domain"/>
    <property type="match status" value="1"/>
</dbReference>
<evidence type="ECO:0000313" key="11">
    <source>
        <dbReference type="Proteomes" id="UP000675781"/>
    </source>
</evidence>
<dbReference type="GO" id="GO:0051537">
    <property type="term" value="F:2 iron, 2 sulfur cluster binding"/>
    <property type="evidence" value="ECO:0007669"/>
    <property type="project" value="UniProtKB-KW"/>
</dbReference>
<evidence type="ECO:0000313" key="10">
    <source>
        <dbReference type="EMBL" id="MBR7832198.1"/>
    </source>
</evidence>
<evidence type="ECO:0000256" key="4">
    <source>
        <dbReference type="ARBA" id="ARBA00022982"/>
    </source>
</evidence>
<dbReference type="AlphaFoldDB" id="A0A941IPR2"/>
<dbReference type="GO" id="GO:0046872">
    <property type="term" value="F:metal ion binding"/>
    <property type="evidence" value="ECO:0007669"/>
    <property type="project" value="UniProtKB-KW"/>
</dbReference>
<dbReference type="Pfam" id="PF04324">
    <property type="entry name" value="Fer2_BFD"/>
    <property type="match status" value="1"/>
</dbReference>
<feature type="domain" description="BFD-like [2Fe-2S]-binding" evidence="9">
    <location>
        <begin position="4"/>
        <end position="50"/>
    </location>
</feature>
<dbReference type="InterPro" id="IPR007419">
    <property type="entry name" value="BFD-like_2Fe2S-bd_dom"/>
</dbReference>
<evidence type="ECO:0000256" key="1">
    <source>
        <dbReference type="ARBA" id="ARBA00022448"/>
    </source>
</evidence>
<evidence type="ECO:0000256" key="3">
    <source>
        <dbReference type="ARBA" id="ARBA00022723"/>
    </source>
</evidence>
<name>A0A941IPR2_9ACTN</name>
<dbReference type="Proteomes" id="UP000675781">
    <property type="component" value="Unassembled WGS sequence"/>
</dbReference>
<keyword evidence="4" id="KW-0249">Electron transport</keyword>
<keyword evidence="3" id="KW-0479">Metal-binding</keyword>
<dbReference type="PANTHER" id="PTHR37424:SF1">
    <property type="entry name" value="BACTERIOFERRITIN-ASSOCIATED FERREDOXIN"/>
    <property type="match status" value="1"/>
</dbReference>
<keyword evidence="11" id="KW-1185">Reference proteome</keyword>
<evidence type="ECO:0000259" key="9">
    <source>
        <dbReference type="Pfam" id="PF04324"/>
    </source>
</evidence>
<keyword evidence="6" id="KW-0411">Iron-sulfur</keyword>
<comment type="similarity">
    <text evidence="8">Belongs to the Bfd family.</text>
</comment>
<proteinExistence type="inferred from homology"/>
<evidence type="ECO:0000256" key="6">
    <source>
        <dbReference type="ARBA" id="ARBA00023014"/>
    </source>
</evidence>
<evidence type="ECO:0000256" key="5">
    <source>
        <dbReference type="ARBA" id="ARBA00023004"/>
    </source>
</evidence>
<dbReference type="RefSeq" id="WP_212526731.1">
    <property type="nucleotide sequence ID" value="NZ_JAGSOG010000007.1"/>
</dbReference>
<evidence type="ECO:0000256" key="7">
    <source>
        <dbReference type="ARBA" id="ARBA00039386"/>
    </source>
</evidence>
<evidence type="ECO:0000256" key="8">
    <source>
        <dbReference type="ARBA" id="ARBA00046332"/>
    </source>
</evidence>
<keyword evidence="1" id="KW-0813">Transport</keyword>
<dbReference type="EMBL" id="JAGSOG010000007">
    <property type="protein sequence ID" value="MBR7832198.1"/>
    <property type="molecule type" value="Genomic_DNA"/>
</dbReference>
<keyword evidence="5" id="KW-0408">Iron</keyword>